<accession>A0A6A2WFL2</accession>
<organism evidence="3 4">
    <name type="scientific">Hibiscus syriacus</name>
    <name type="common">Rose of Sharon</name>
    <dbReference type="NCBI Taxonomy" id="106335"/>
    <lineage>
        <taxon>Eukaryota</taxon>
        <taxon>Viridiplantae</taxon>
        <taxon>Streptophyta</taxon>
        <taxon>Embryophyta</taxon>
        <taxon>Tracheophyta</taxon>
        <taxon>Spermatophyta</taxon>
        <taxon>Magnoliopsida</taxon>
        <taxon>eudicotyledons</taxon>
        <taxon>Gunneridae</taxon>
        <taxon>Pentapetalae</taxon>
        <taxon>rosids</taxon>
        <taxon>malvids</taxon>
        <taxon>Malvales</taxon>
        <taxon>Malvaceae</taxon>
        <taxon>Malvoideae</taxon>
        <taxon>Hibiscus</taxon>
    </lineage>
</organism>
<dbReference type="AlphaFoldDB" id="A0A6A2WFL2"/>
<keyword evidence="4" id="KW-1185">Reference proteome</keyword>
<sequence>MENRSSYVPPPYIPLAQSDEEIPPRPVGEVDGESRPSPPQSYSVQWSSGICACFGFLRLHRSSFPLLFVRKECRVSGFWLLFGLTWIGMLYLLLCLWISKDTSLQIQFAGLAKP</sequence>
<reference evidence="3" key="1">
    <citation type="submission" date="2019-09" db="EMBL/GenBank/DDBJ databases">
        <title>Draft genome information of white flower Hibiscus syriacus.</title>
        <authorList>
            <person name="Kim Y.-M."/>
        </authorList>
    </citation>
    <scope>NUCLEOTIDE SEQUENCE [LARGE SCALE GENOMIC DNA]</scope>
    <source>
        <strain evidence="3">YM2019G1</strain>
    </source>
</reference>
<dbReference type="EMBL" id="VEPZ02001757">
    <property type="protein sequence ID" value="KAE8657552.1"/>
    <property type="molecule type" value="Genomic_DNA"/>
</dbReference>
<gene>
    <name evidence="3" type="ORF">F3Y22_tig00116989pilonHSYRG00225</name>
</gene>
<evidence type="ECO:0000256" key="2">
    <source>
        <dbReference type="SAM" id="Phobius"/>
    </source>
</evidence>
<keyword evidence="2" id="KW-0472">Membrane</keyword>
<keyword evidence="2" id="KW-0812">Transmembrane</keyword>
<comment type="caution">
    <text evidence="3">The sequence shown here is derived from an EMBL/GenBank/DDBJ whole genome shotgun (WGS) entry which is preliminary data.</text>
</comment>
<dbReference type="Proteomes" id="UP000436088">
    <property type="component" value="Unassembled WGS sequence"/>
</dbReference>
<evidence type="ECO:0000313" key="3">
    <source>
        <dbReference type="EMBL" id="KAE8657552.1"/>
    </source>
</evidence>
<proteinExistence type="predicted"/>
<protein>
    <submittedName>
        <fullName evidence="3">Uncharacterized protein</fullName>
    </submittedName>
</protein>
<name>A0A6A2WFL2_HIBSY</name>
<feature type="region of interest" description="Disordered" evidence="1">
    <location>
        <begin position="1"/>
        <end position="42"/>
    </location>
</feature>
<evidence type="ECO:0000256" key="1">
    <source>
        <dbReference type="SAM" id="MobiDB-lite"/>
    </source>
</evidence>
<keyword evidence="2" id="KW-1133">Transmembrane helix</keyword>
<evidence type="ECO:0000313" key="4">
    <source>
        <dbReference type="Proteomes" id="UP000436088"/>
    </source>
</evidence>
<feature type="transmembrane region" description="Helical" evidence="2">
    <location>
        <begin position="79"/>
        <end position="99"/>
    </location>
</feature>